<evidence type="ECO:0000313" key="2">
    <source>
        <dbReference type="Proteomes" id="UP000023762"/>
    </source>
</evidence>
<dbReference type="EMBL" id="CP007474">
    <property type="protein sequence ID" value="AHX04475.1"/>
    <property type="molecule type" value="Genomic_DNA"/>
</dbReference>
<dbReference type="RefSeq" id="WP_156928264.1">
    <property type="nucleotide sequence ID" value="NZ_CP007474.1"/>
</dbReference>
<accession>X5H330</accession>
<dbReference type="HOGENOM" id="CLU_3042974_0_0_5"/>
<organism evidence="1 2">
    <name type="scientific">Ehrlichia japonica</name>
    <dbReference type="NCBI Taxonomy" id="391036"/>
    <lineage>
        <taxon>Bacteria</taxon>
        <taxon>Pseudomonadati</taxon>
        <taxon>Pseudomonadota</taxon>
        <taxon>Alphaproteobacteria</taxon>
        <taxon>Rickettsiales</taxon>
        <taxon>Anaplasmataceae</taxon>
        <taxon>Ehrlichia</taxon>
    </lineage>
</organism>
<dbReference type="AlphaFoldDB" id="X5H330"/>
<reference evidence="1 2" key="1">
    <citation type="submission" date="2014-03" db="EMBL/GenBank/DDBJ databases">
        <title>Sequencing and Comparison of Genomes and Transcriptome Profiles of Human Ehrlichiosis Agents.</title>
        <authorList>
            <person name="Lin M."/>
            <person name="Daugherty S.C."/>
            <person name="Nagaraj S."/>
            <person name="Cheng Z."/>
            <person name="Xiong Q."/>
            <person name="Lin F.-Y."/>
            <person name="Sengamalay N."/>
            <person name="Ott S."/>
            <person name="Godinez A."/>
            <person name="Tallon L.J."/>
            <person name="Sadzewicz L."/>
            <person name="Fraser C.M."/>
            <person name="Dunning Hotopp J.C."/>
            <person name="Rikihisa Y."/>
        </authorList>
    </citation>
    <scope>NUCLEOTIDE SEQUENCE [LARGE SCALE GENOMIC DNA]</scope>
    <source>
        <strain evidence="1 2">HF</strain>
    </source>
</reference>
<dbReference type="KEGG" id="ehh:EHF_0618"/>
<name>X5H330_9RICK</name>
<sequence>MLGSKCLERKKQYNSLLCEKLSSFNSGLKLKSACVIGSSGPNGRLRVRVAQNQG</sequence>
<keyword evidence="2" id="KW-1185">Reference proteome</keyword>
<proteinExistence type="predicted"/>
<dbReference type="Proteomes" id="UP000023762">
    <property type="component" value="Chromosome"/>
</dbReference>
<evidence type="ECO:0000313" key="1">
    <source>
        <dbReference type="EMBL" id="AHX04475.1"/>
    </source>
</evidence>
<gene>
    <name evidence="1" type="ORF">EHF_0618</name>
</gene>
<protein>
    <submittedName>
        <fullName evidence="1">Uncharacterized protein</fullName>
    </submittedName>
</protein>